<dbReference type="GO" id="GO:0016757">
    <property type="term" value="F:glycosyltransferase activity"/>
    <property type="evidence" value="ECO:0007669"/>
    <property type="project" value="UniProtKB-KW"/>
</dbReference>
<gene>
    <name evidence="5" type="ordered locus">SNE_A02940</name>
</gene>
<dbReference type="InterPro" id="IPR029044">
    <property type="entry name" value="Nucleotide-diphossugar_trans"/>
</dbReference>
<evidence type="ECO:0000256" key="1">
    <source>
        <dbReference type="ARBA" id="ARBA00006739"/>
    </source>
</evidence>
<evidence type="ECO:0000256" key="3">
    <source>
        <dbReference type="ARBA" id="ARBA00022679"/>
    </source>
</evidence>
<dbReference type="CDD" id="cd04186">
    <property type="entry name" value="GT_2_like_c"/>
    <property type="match status" value="1"/>
</dbReference>
<accession>F8L618</accession>
<protein>
    <submittedName>
        <fullName evidence="5">Putative glycosyltransferase</fullName>
    </submittedName>
</protein>
<dbReference type="Pfam" id="PF00535">
    <property type="entry name" value="Glycos_transf_2"/>
    <property type="match status" value="1"/>
</dbReference>
<evidence type="ECO:0000313" key="5">
    <source>
        <dbReference type="EMBL" id="CCB88171.1"/>
    </source>
</evidence>
<sequence>MINDEPYIIILNWNGKQDTLDCLESLTHVKTPHQIIVVDNGSADDSVQAISTAFPLILLIETGENLGYAEGNNVGIREALKRGATHLLILNNDTTVEPDFLDAFLASDDAIQGAKPLLASDPTTLDHLGGTWEMKKGTFSLIGYREKASLWKERIPLDYVCGVALFAKAEVFKKIGLFEPRFFLFWEESDWCARAKRAGYQPYFCPKAKLNHKVSASFTGGKAHTTYFWWRNRLFWVKRNCSKKEKRSLYLRILIPEMSHILKLYPIKALQLALLKIVKPHIDLSEKEKRLRNYKAALTGMKDYFFGRFGNGPSWIFKSSVS</sequence>
<reference key="1">
    <citation type="journal article" date="2011" name="Mol. Biol. Evol.">
        <title>Unity in variety -- the pan-genome of the Chlamydiae.</title>
        <authorList>
            <person name="Collingro A."/>
            <person name="Tischler P."/>
            <person name="Weinmaier T."/>
            <person name="Penz T."/>
            <person name="Heinz E."/>
            <person name="Brunham R.C."/>
            <person name="Read T.D."/>
            <person name="Bavoil P.M."/>
            <person name="Sachse K."/>
            <person name="Kahane S."/>
            <person name="Friedman M.G."/>
            <person name="Rattei T."/>
            <person name="Myers G.S.A."/>
            <person name="Horn M."/>
        </authorList>
    </citation>
    <scope>NUCLEOTIDE SEQUENCE</scope>
    <source>
        <strain>Z</strain>
    </source>
</reference>
<reference evidence="5 6" key="2">
    <citation type="journal article" date="2011" name="Mol. Biol. Evol.">
        <title>Unity in variety--the pan-genome of the Chlamydiae.</title>
        <authorList>
            <person name="Collingro A."/>
            <person name="Tischler P."/>
            <person name="Weinmaier T."/>
            <person name="Penz T."/>
            <person name="Heinz E."/>
            <person name="Brunham R.C."/>
            <person name="Read T.D."/>
            <person name="Bavoil P.M."/>
            <person name="Sachse K."/>
            <person name="Kahane S."/>
            <person name="Friedman M.G."/>
            <person name="Rattei T."/>
            <person name="Myers G.S."/>
            <person name="Horn M."/>
        </authorList>
    </citation>
    <scope>NUCLEOTIDE SEQUENCE [LARGE SCALE GENOMIC DNA]</scope>
    <source>
        <strain evidence="6">ATCC VR-1471 / Z</strain>
    </source>
</reference>
<dbReference type="Gene3D" id="3.90.550.10">
    <property type="entry name" value="Spore Coat Polysaccharide Biosynthesis Protein SpsA, Chain A"/>
    <property type="match status" value="1"/>
</dbReference>
<dbReference type="Proteomes" id="UP000000496">
    <property type="component" value="Chromosome gsn.131"/>
</dbReference>
<dbReference type="eggNOG" id="COG1216">
    <property type="taxonomic scope" value="Bacteria"/>
</dbReference>
<dbReference type="SUPFAM" id="SSF53448">
    <property type="entry name" value="Nucleotide-diphospho-sugar transferases"/>
    <property type="match status" value="1"/>
</dbReference>
<evidence type="ECO:0000259" key="4">
    <source>
        <dbReference type="Pfam" id="PF00535"/>
    </source>
</evidence>
<keyword evidence="2" id="KW-0328">Glycosyltransferase</keyword>
<dbReference type="InterPro" id="IPR001173">
    <property type="entry name" value="Glyco_trans_2-like"/>
</dbReference>
<evidence type="ECO:0000313" key="6">
    <source>
        <dbReference type="Proteomes" id="UP000000496"/>
    </source>
</evidence>
<evidence type="ECO:0000256" key="2">
    <source>
        <dbReference type="ARBA" id="ARBA00022676"/>
    </source>
</evidence>
<organism evidence="5 6">
    <name type="scientific">Simkania negevensis (strain ATCC VR-1471 / DSM 27360 / Z)</name>
    <dbReference type="NCBI Taxonomy" id="331113"/>
    <lineage>
        <taxon>Bacteria</taxon>
        <taxon>Pseudomonadati</taxon>
        <taxon>Chlamydiota</taxon>
        <taxon>Chlamydiia</taxon>
        <taxon>Parachlamydiales</taxon>
        <taxon>Simkaniaceae</taxon>
        <taxon>Simkania</taxon>
    </lineage>
</organism>
<dbReference type="OrthoDB" id="9771846at2"/>
<keyword evidence="6" id="KW-1185">Reference proteome</keyword>
<dbReference type="AlphaFoldDB" id="F8L618"/>
<dbReference type="KEGG" id="sng:SNE_A02940"/>
<dbReference type="PANTHER" id="PTHR43179:SF12">
    <property type="entry name" value="GALACTOFURANOSYLTRANSFERASE GLFT2"/>
    <property type="match status" value="1"/>
</dbReference>
<dbReference type="STRING" id="331113.SNE_A02940"/>
<proteinExistence type="inferred from homology"/>
<feature type="domain" description="Glycosyltransferase 2-like" evidence="4">
    <location>
        <begin position="8"/>
        <end position="106"/>
    </location>
</feature>
<keyword evidence="3 5" id="KW-0808">Transferase</keyword>
<dbReference type="PANTHER" id="PTHR43179">
    <property type="entry name" value="RHAMNOSYLTRANSFERASE WBBL"/>
    <property type="match status" value="1"/>
</dbReference>
<dbReference type="EMBL" id="FR872582">
    <property type="protein sequence ID" value="CCB88171.1"/>
    <property type="molecule type" value="Genomic_DNA"/>
</dbReference>
<dbReference type="HOGENOM" id="CLU_023845_4_1_0"/>
<comment type="similarity">
    <text evidence="1">Belongs to the glycosyltransferase 2 family.</text>
</comment>
<dbReference type="RefSeq" id="WP_013942638.1">
    <property type="nucleotide sequence ID" value="NC_015713.1"/>
</dbReference>
<name>F8L618_SIMNZ</name>